<feature type="transmembrane region" description="Helical" evidence="1">
    <location>
        <begin position="85"/>
        <end position="104"/>
    </location>
</feature>
<keyword evidence="1" id="KW-1133">Transmembrane helix</keyword>
<keyword evidence="3" id="KW-1185">Reference proteome</keyword>
<accession>A0A8J8P361</accession>
<reference evidence="2" key="1">
    <citation type="submission" date="2019-06" db="EMBL/GenBank/DDBJ databases">
        <authorList>
            <person name="Zheng W."/>
        </authorList>
    </citation>
    <scope>NUCLEOTIDE SEQUENCE</scope>
    <source>
        <strain evidence="2">QDHG01</strain>
    </source>
</reference>
<proteinExistence type="predicted"/>
<evidence type="ECO:0000313" key="2">
    <source>
        <dbReference type="EMBL" id="TNV84985.1"/>
    </source>
</evidence>
<name>A0A8J8P361_HALGN</name>
<dbReference type="AlphaFoldDB" id="A0A8J8P361"/>
<evidence type="ECO:0000256" key="1">
    <source>
        <dbReference type="SAM" id="Phobius"/>
    </source>
</evidence>
<gene>
    <name evidence="2" type="ORF">FGO68_gene6000</name>
</gene>
<protein>
    <submittedName>
        <fullName evidence="2">Uncharacterized protein</fullName>
    </submittedName>
</protein>
<organism evidence="2 3">
    <name type="scientific">Halteria grandinella</name>
    <dbReference type="NCBI Taxonomy" id="5974"/>
    <lineage>
        <taxon>Eukaryota</taxon>
        <taxon>Sar</taxon>
        <taxon>Alveolata</taxon>
        <taxon>Ciliophora</taxon>
        <taxon>Intramacronucleata</taxon>
        <taxon>Spirotrichea</taxon>
        <taxon>Stichotrichia</taxon>
        <taxon>Sporadotrichida</taxon>
        <taxon>Halteriidae</taxon>
        <taxon>Halteria</taxon>
    </lineage>
</organism>
<evidence type="ECO:0000313" key="3">
    <source>
        <dbReference type="Proteomes" id="UP000785679"/>
    </source>
</evidence>
<keyword evidence="1" id="KW-0812">Transmembrane</keyword>
<keyword evidence="1" id="KW-0472">Membrane</keyword>
<sequence>MARLYFLSQRNLALRSFSTIPPNPQDTPTPLKQLDINTINGSNRVQDPFFKDDELVQRIKLEGTQPTNWRLITGNSRIPRNVERFIMFCFISFWIGLFYDNMYIDQALRTKGI</sequence>
<dbReference type="Proteomes" id="UP000785679">
    <property type="component" value="Unassembled WGS sequence"/>
</dbReference>
<comment type="caution">
    <text evidence="2">The sequence shown here is derived from an EMBL/GenBank/DDBJ whole genome shotgun (WGS) entry which is preliminary data.</text>
</comment>
<dbReference type="EMBL" id="RRYP01002249">
    <property type="protein sequence ID" value="TNV84985.1"/>
    <property type="molecule type" value="Genomic_DNA"/>
</dbReference>